<feature type="domain" description="AMP-dependent synthetase/ligase" evidence="4">
    <location>
        <begin position="4"/>
        <end position="323"/>
    </location>
</feature>
<dbReference type="FunCoup" id="F6W7N8">
    <property type="interactions" value="73"/>
</dbReference>
<dbReference type="Gene3D" id="3.40.50.12780">
    <property type="entry name" value="N-terminal domain of ligase-like"/>
    <property type="match status" value="1"/>
</dbReference>
<name>F6W7N8_CIOIN</name>
<dbReference type="AlphaFoldDB" id="F6W7N8"/>
<dbReference type="OMA" id="KGKWFKT"/>
<reference evidence="6" key="2">
    <citation type="journal article" date="2008" name="Genome Biol.">
        <title>Improved genome assembly and evidence-based global gene model set for the chordate Ciona intestinalis: new insight into intron and operon populations.</title>
        <authorList>
            <person name="Satou Y."/>
            <person name="Mineta K."/>
            <person name="Ogasawara M."/>
            <person name="Sasakura Y."/>
            <person name="Shoguchi E."/>
            <person name="Ueno K."/>
            <person name="Yamada L."/>
            <person name="Matsumoto J."/>
            <person name="Wasserscheid J."/>
            <person name="Dewar K."/>
            <person name="Wiley G.B."/>
            <person name="Macmil S.L."/>
            <person name="Roe B.A."/>
            <person name="Zeller R.W."/>
            <person name="Hastings K.E."/>
            <person name="Lemaire P."/>
            <person name="Lindquist E."/>
            <person name="Endo T."/>
            <person name="Hotta K."/>
            <person name="Inaba K."/>
        </authorList>
    </citation>
    <scope>NUCLEOTIDE SEQUENCE [LARGE SCALE GENOMIC DNA]</scope>
    <source>
        <strain evidence="6">wild type</strain>
    </source>
</reference>
<dbReference type="STRING" id="7719.ENSCINP00000021997"/>
<dbReference type="HOGENOM" id="CLU_000022_59_11_1"/>
<evidence type="ECO:0000259" key="4">
    <source>
        <dbReference type="Pfam" id="PF00501"/>
    </source>
</evidence>
<dbReference type="EMBL" id="EAAA01001422">
    <property type="status" value="NOT_ANNOTATED_CDS"/>
    <property type="molecule type" value="Genomic_DNA"/>
</dbReference>
<reference evidence="6" key="3">
    <citation type="submission" date="2025-08" db="UniProtKB">
        <authorList>
            <consortium name="Ensembl"/>
        </authorList>
    </citation>
    <scope>IDENTIFICATION</scope>
</reference>
<evidence type="ECO:0000259" key="5">
    <source>
        <dbReference type="Pfam" id="PF13193"/>
    </source>
</evidence>
<dbReference type="SUPFAM" id="SSF56801">
    <property type="entry name" value="Acetyl-CoA synthetase-like"/>
    <property type="match status" value="1"/>
</dbReference>
<protein>
    <recommendedName>
        <fullName evidence="8">Acyl-CoA synthetase family member 3, mitochondrial</fullName>
    </recommendedName>
</protein>
<accession>F6W7N8</accession>
<dbReference type="Gene3D" id="3.30.300.30">
    <property type="match status" value="1"/>
</dbReference>
<dbReference type="InterPro" id="IPR000873">
    <property type="entry name" value="AMP-dep_synth/lig_dom"/>
</dbReference>
<dbReference type="Proteomes" id="UP000008144">
    <property type="component" value="Chromosome 2"/>
</dbReference>
<dbReference type="CDD" id="cd05941">
    <property type="entry name" value="MCS"/>
    <property type="match status" value="1"/>
</dbReference>
<dbReference type="Pfam" id="PF13193">
    <property type="entry name" value="AMP-binding_C"/>
    <property type="match status" value="1"/>
</dbReference>
<reference evidence="6" key="4">
    <citation type="submission" date="2025-09" db="UniProtKB">
        <authorList>
            <consortium name="Ensembl"/>
        </authorList>
    </citation>
    <scope>IDENTIFICATION</scope>
</reference>
<evidence type="ECO:0000256" key="3">
    <source>
        <dbReference type="ARBA" id="ARBA00023098"/>
    </source>
</evidence>
<dbReference type="GeneTree" id="ENSGT00940000157000"/>
<dbReference type="PROSITE" id="PS00455">
    <property type="entry name" value="AMP_BINDING"/>
    <property type="match status" value="1"/>
</dbReference>
<dbReference type="InterPro" id="IPR020845">
    <property type="entry name" value="AMP-binding_CS"/>
</dbReference>
<dbReference type="Ensembl" id="ENSCINT00000022243.2">
    <property type="protein sequence ID" value="ENSCINP00000021997.2"/>
    <property type="gene ID" value="ENSCING00000004983.3"/>
</dbReference>
<evidence type="ECO:0000313" key="6">
    <source>
        <dbReference type="Ensembl" id="ENSCINP00000021997.2"/>
    </source>
</evidence>
<dbReference type="InParanoid" id="F6W7N8"/>
<reference evidence="7" key="1">
    <citation type="journal article" date="2002" name="Science">
        <title>The draft genome of Ciona intestinalis: insights into chordate and vertebrate origins.</title>
        <authorList>
            <person name="Dehal P."/>
            <person name="Satou Y."/>
            <person name="Campbell R.K."/>
            <person name="Chapman J."/>
            <person name="Degnan B."/>
            <person name="De Tomaso A."/>
            <person name="Davidson B."/>
            <person name="Di Gregorio A."/>
            <person name="Gelpke M."/>
            <person name="Goodstein D.M."/>
            <person name="Harafuji N."/>
            <person name="Hastings K.E."/>
            <person name="Ho I."/>
            <person name="Hotta K."/>
            <person name="Huang W."/>
            <person name="Kawashima T."/>
            <person name="Lemaire P."/>
            <person name="Martinez D."/>
            <person name="Meinertzhagen I.A."/>
            <person name="Necula S."/>
            <person name="Nonaka M."/>
            <person name="Putnam N."/>
            <person name="Rash S."/>
            <person name="Saiga H."/>
            <person name="Satake M."/>
            <person name="Terry A."/>
            <person name="Yamada L."/>
            <person name="Wang H.G."/>
            <person name="Awazu S."/>
            <person name="Azumi K."/>
            <person name="Boore J."/>
            <person name="Branno M."/>
            <person name="Chin-Bow S."/>
            <person name="DeSantis R."/>
            <person name="Doyle S."/>
            <person name="Francino P."/>
            <person name="Keys D.N."/>
            <person name="Haga S."/>
            <person name="Hayashi H."/>
            <person name="Hino K."/>
            <person name="Imai K.S."/>
            <person name="Inaba K."/>
            <person name="Kano S."/>
            <person name="Kobayashi K."/>
            <person name="Kobayashi M."/>
            <person name="Lee B.I."/>
            <person name="Makabe K.W."/>
            <person name="Manohar C."/>
            <person name="Matassi G."/>
            <person name="Medina M."/>
            <person name="Mochizuki Y."/>
            <person name="Mount S."/>
            <person name="Morishita T."/>
            <person name="Miura S."/>
            <person name="Nakayama A."/>
            <person name="Nishizaka S."/>
            <person name="Nomoto H."/>
            <person name="Ohta F."/>
            <person name="Oishi K."/>
            <person name="Rigoutsos I."/>
            <person name="Sano M."/>
            <person name="Sasaki A."/>
            <person name="Sasakura Y."/>
            <person name="Shoguchi E."/>
            <person name="Shin-i T."/>
            <person name="Spagnuolo A."/>
            <person name="Stainier D."/>
            <person name="Suzuki M.M."/>
            <person name="Tassy O."/>
            <person name="Takatori N."/>
            <person name="Tokuoka M."/>
            <person name="Yagi K."/>
            <person name="Yoshizaki F."/>
            <person name="Wada S."/>
            <person name="Zhang C."/>
            <person name="Hyatt P.D."/>
            <person name="Larimer F."/>
            <person name="Detter C."/>
            <person name="Doggett N."/>
            <person name="Glavina T."/>
            <person name="Hawkins T."/>
            <person name="Richardson P."/>
            <person name="Lucas S."/>
            <person name="Kohara Y."/>
            <person name="Levine M."/>
            <person name="Satoh N."/>
            <person name="Rokhsar D.S."/>
        </authorList>
    </citation>
    <scope>NUCLEOTIDE SEQUENCE [LARGE SCALE GENOMIC DNA]</scope>
</reference>
<proteinExistence type="inferred from homology"/>
<evidence type="ECO:0000256" key="1">
    <source>
        <dbReference type="ARBA" id="ARBA00006432"/>
    </source>
</evidence>
<organism evidence="6 7">
    <name type="scientific">Ciona intestinalis</name>
    <name type="common">Transparent sea squirt</name>
    <name type="synonym">Ascidia intestinalis</name>
    <dbReference type="NCBI Taxonomy" id="7719"/>
    <lineage>
        <taxon>Eukaryota</taxon>
        <taxon>Metazoa</taxon>
        <taxon>Chordata</taxon>
        <taxon>Tunicata</taxon>
        <taxon>Ascidiacea</taxon>
        <taxon>Phlebobranchia</taxon>
        <taxon>Cionidae</taxon>
        <taxon>Ciona</taxon>
    </lineage>
</organism>
<evidence type="ECO:0000256" key="2">
    <source>
        <dbReference type="ARBA" id="ARBA00022598"/>
    </source>
</evidence>
<dbReference type="InterPro" id="IPR025110">
    <property type="entry name" value="AMP-bd_C"/>
</dbReference>
<sequence>NLNGERVCFLTPNDSSFVSCLLAVWSCGGIAVPLCSKHPPSELEYVINHSRASTVVSAVKYTTVVKFGYVFNHSLVDEVSLLCQLLCFTLLACCQYSIHVDQGHNHSLIMYTSGTTGPPKGVLFNHSNIRYQIKSLVDIWEMSSSDVLLHVLPLHHIHGFINALLCPLSINAAVVMEPSFEAGRVWKHLLGESCSNFPRVNVFMAVPTIYTKLIQYFDEHQMCVEETKKKCKDIRLMVSGSASLPLSIMQKWKSITGHTLLERYGMTEFGMGLTNPYKGKRIPGYVGLPFPNVEAKIAASQEGTSDESGELLIKSKSIFQKYWNNNKATKESFVDVGWFKTGDIAVFEDGMFRIVGRSSVDIIKSGGFKLSALDVERVLLEHDHVEEASVLGVPDDTWGQKVVAVIKLTQNSTVDDVTMTSWCREHMARYRIPREFKFVKEIPRNAMGKVNKKTLLQSIESKS</sequence>
<keyword evidence="7" id="KW-1185">Reference proteome</keyword>
<dbReference type="PANTHER" id="PTHR43201:SF8">
    <property type="entry name" value="ACYL-COA SYNTHETASE FAMILY MEMBER 3"/>
    <property type="match status" value="1"/>
</dbReference>
<dbReference type="GO" id="GO:0016405">
    <property type="term" value="F:CoA-ligase activity"/>
    <property type="evidence" value="ECO:0000318"/>
    <property type="project" value="GO_Central"/>
</dbReference>
<keyword evidence="2" id="KW-0436">Ligase</keyword>
<dbReference type="PANTHER" id="PTHR43201">
    <property type="entry name" value="ACYL-COA SYNTHETASE"/>
    <property type="match status" value="1"/>
</dbReference>
<dbReference type="FunFam" id="3.30.300.30:FF:000008">
    <property type="entry name" value="2,3-dihydroxybenzoate-AMP ligase"/>
    <property type="match status" value="1"/>
</dbReference>
<dbReference type="GO" id="GO:0006633">
    <property type="term" value="P:fatty acid biosynthetic process"/>
    <property type="evidence" value="ECO:0000318"/>
    <property type="project" value="GO_Central"/>
</dbReference>
<comment type="similarity">
    <text evidence="1">Belongs to the ATP-dependent AMP-binding enzyme family.</text>
</comment>
<dbReference type="Pfam" id="PF00501">
    <property type="entry name" value="AMP-binding"/>
    <property type="match status" value="1"/>
</dbReference>
<keyword evidence="3" id="KW-0443">Lipid metabolism</keyword>
<dbReference type="InterPro" id="IPR045851">
    <property type="entry name" value="AMP-bd_C_sf"/>
</dbReference>
<evidence type="ECO:0008006" key="8">
    <source>
        <dbReference type="Google" id="ProtNLM"/>
    </source>
</evidence>
<evidence type="ECO:0000313" key="7">
    <source>
        <dbReference type="Proteomes" id="UP000008144"/>
    </source>
</evidence>
<feature type="domain" description="AMP-binding enzyme C-terminal" evidence="5">
    <location>
        <begin position="375"/>
        <end position="449"/>
    </location>
</feature>
<dbReference type="GO" id="GO:0005739">
    <property type="term" value="C:mitochondrion"/>
    <property type="evidence" value="ECO:0000318"/>
    <property type="project" value="GO_Central"/>
</dbReference>
<dbReference type="InterPro" id="IPR042099">
    <property type="entry name" value="ANL_N_sf"/>
</dbReference>